<reference evidence="2" key="1">
    <citation type="submission" date="2020-05" db="EMBL/GenBank/DDBJ databases">
        <title>Mycena genomes resolve the evolution of fungal bioluminescence.</title>
        <authorList>
            <person name="Tsai I.J."/>
        </authorList>
    </citation>
    <scope>NUCLEOTIDE SEQUENCE</scope>
    <source>
        <strain evidence="2">110903Hualien_Pintung</strain>
    </source>
</reference>
<evidence type="ECO:0000313" key="3">
    <source>
        <dbReference type="Proteomes" id="UP000613580"/>
    </source>
</evidence>
<keyword evidence="1" id="KW-0472">Membrane</keyword>
<dbReference type="PANTHER" id="PTHR40465">
    <property type="entry name" value="CHROMOSOME 1, WHOLE GENOME SHOTGUN SEQUENCE"/>
    <property type="match status" value="1"/>
</dbReference>
<keyword evidence="1" id="KW-0812">Transmembrane</keyword>
<protein>
    <submittedName>
        <fullName evidence="2">Uncharacterized protein</fullName>
    </submittedName>
</protein>
<evidence type="ECO:0000256" key="1">
    <source>
        <dbReference type="SAM" id="Phobius"/>
    </source>
</evidence>
<feature type="transmembrane region" description="Helical" evidence="1">
    <location>
        <begin position="104"/>
        <end position="122"/>
    </location>
</feature>
<feature type="transmembrane region" description="Helical" evidence="1">
    <location>
        <begin position="24"/>
        <end position="46"/>
    </location>
</feature>
<dbReference type="PANTHER" id="PTHR40465:SF1">
    <property type="entry name" value="DUF6534 DOMAIN-CONTAINING PROTEIN"/>
    <property type="match status" value="1"/>
</dbReference>
<accession>A0A8H6WD81</accession>
<keyword evidence="3" id="KW-1185">Reference proteome</keyword>
<proteinExistence type="predicted"/>
<dbReference type="Proteomes" id="UP000613580">
    <property type="component" value="Unassembled WGS sequence"/>
</dbReference>
<sequence>MLPELSAAGMLVARKALIPIDNILGAWVIGLIISSAIWGVTGLQIYHYFTKFSTRDGPFLKSFVCALFLVDTLHLSLISEAFYVAAITNFGDYLSLGEVTWSQIAQIPVGVIMGTMVQLFYAYRIWLLGNRSPWIPAAIVVSSLGEFAIAIVYTHKAVQVKFYVDAAADLPYATTSLALELACDIFIAFGMVFNLLRTVDRKGGAPQYLKVLRRSTLGTA</sequence>
<organism evidence="2 3">
    <name type="scientific">Mycena chlorophos</name>
    <name type="common">Agaric fungus</name>
    <name type="synonym">Agaricus chlorophos</name>
    <dbReference type="NCBI Taxonomy" id="658473"/>
    <lineage>
        <taxon>Eukaryota</taxon>
        <taxon>Fungi</taxon>
        <taxon>Dikarya</taxon>
        <taxon>Basidiomycota</taxon>
        <taxon>Agaricomycotina</taxon>
        <taxon>Agaricomycetes</taxon>
        <taxon>Agaricomycetidae</taxon>
        <taxon>Agaricales</taxon>
        <taxon>Marasmiineae</taxon>
        <taxon>Mycenaceae</taxon>
        <taxon>Mycena</taxon>
    </lineage>
</organism>
<feature type="transmembrane region" description="Helical" evidence="1">
    <location>
        <begin position="134"/>
        <end position="153"/>
    </location>
</feature>
<comment type="caution">
    <text evidence="2">The sequence shown here is derived from an EMBL/GenBank/DDBJ whole genome shotgun (WGS) entry which is preliminary data.</text>
</comment>
<dbReference type="OrthoDB" id="2535105at2759"/>
<keyword evidence="1" id="KW-1133">Transmembrane helix</keyword>
<feature type="transmembrane region" description="Helical" evidence="1">
    <location>
        <begin position="58"/>
        <end position="84"/>
    </location>
</feature>
<feature type="transmembrane region" description="Helical" evidence="1">
    <location>
        <begin position="173"/>
        <end position="196"/>
    </location>
</feature>
<name>A0A8H6WD81_MYCCL</name>
<evidence type="ECO:0000313" key="2">
    <source>
        <dbReference type="EMBL" id="KAF7308139.1"/>
    </source>
</evidence>
<dbReference type="AlphaFoldDB" id="A0A8H6WD81"/>
<dbReference type="EMBL" id="JACAZE010000008">
    <property type="protein sequence ID" value="KAF7308139.1"/>
    <property type="molecule type" value="Genomic_DNA"/>
</dbReference>
<gene>
    <name evidence="2" type="ORF">HMN09_00661500</name>
</gene>